<dbReference type="SUPFAM" id="SSF51905">
    <property type="entry name" value="FAD/NAD(P)-binding domain"/>
    <property type="match status" value="1"/>
</dbReference>
<comment type="caution">
    <text evidence="11">The sequence shown here is derived from an EMBL/GenBank/DDBJ whole genome shotgun (WGS) entry which is preliminary data.</text>
</comment>
<evidence type="ECO:0000256" key="2">
    <source>
        <dbReference type="ARBA" id="ARBA00008782"/>
    </source>
</evidence>
<dbReference type="Pfam" id="PF08689">
    <property type="entry name" value="Med5"/>
    <property type="match status" value="1"/>
</dbReference>
<evidence type="ECO:0000256" key="9">
    <source>
        <dbReference type="SAM" id="MobiDB-lite"/>
    </source>
</evidence>
<evidence type="ECO:0000256" key="8">
    <source>
        <dbReference type="ARBA" id="ARBA00031256"/>
    </source>
</evidence>
<dbReference type="InterPro" id="IPR023753">
    <property type="entry name" value="FAD/NAD-binding_dom"/>
</dbReference>
<feature type="region of interest" description="Disordered" evidence="9">
    <location>
        <begin position="873"/>
        <end position="907"/>
    </location>
</feature>
<dbReference type="PANTHER" id="PTHR35784">
    <property type="entry name" value="MEDIATOR OF RNA POLYMERASE II TRANSCRIPTION SUBUNIT 5"/>
    <property type="match status" value="1"/>
</dbReference>
<dbReference type="InterPro" id="IPR036291">
    <property type="entry name" value="NAD(P)-bd_dom_sf"/>
</dbReference>
<keyword evidence="5" id="KW-0010">Activator</keyword>
<evidence type="ECO:0000259" key="10">
    <source>
        <dbReference type="Pfam" id="PF07992"/>
    </source>
</evidence>
<comment type="subcellular location">
    <subcellularLocation>
        <location evidence="1">Nucleus</location>
    </subcellularLocation>
</comment>
<dbReference type="PANTHER" id="PTHR35784:SF1">
    <property type="entry name" value="MEDIATOR OF RNA POLYMERASE II TRANSCRIPTION SUBUNIT 5"/>
    <property type="match status" value="1"/>
</dbReference>
<feature type="region of interest" description="Disordered" evidence="9">
    <location>
        <begin position="826"/>
        <end position="853"/>
    </location>
</feature>
<feature type="compositionally biased region" description="Polar residues" evidence="9">
    <location>
        <begin position="898"/>
        <end position="907"/>
    </location>
</feature>
<name>A0ABR0BSC8_PURLI</name>
<protein>
    <recommendedName>
        <fullName evidence="3">Mediator of RNA polymerase II transcription subunit 5</fullName>
    </recommendedName>
    <alternativeName>
        <fullName evidence="8">Mediator complex subunit 5</fullName>
    </alternativeName>
</protein>
<dbReference type="InterPro" id="IPR036188">
    <property type="entry name" value="FAD/NAD-bd_sf"/>
</dbReference>
<evidence type="ECO:0000256" key="1">
    <source>
        <dbReference type="ARBA" id="ARBA00004123"/>
    </source>
</evidence>
<accession>A0ABR0BSC8</accession>
<dbReference type="PRINTS" id="PR00081">
    <property type="entry name" value="GDHRDH"/>
</dbReference>
<dbReference type="SUPFAM" id="SSF51735">
    <property type="entry name" value="NAD(P)-binding Rossmann-fold domains"/>
    <property type="match status" value="1"/>
</dbReference>
<evidence type="ECO:0000256" key="4">
    <source>
        <dbReference type="ARBA" id="ARBA00023015"/>
    </source>
</evidence>
<keyword evidence="12" id="KW-1185">Reference proteome</keyword>
<dbReference type="InterPro" id="IPR014801">
    <property type="entry name" value="Mediator_Med5_fun"/>
</dbReference>
<evidence type="ECO:0000256" key="5">
    <source>
        <dbReference type="ARBA" id="ARBA00023159"/>
    </source>
</evidence>
<keyword evidence="6" id="KW-0804">Transcription</keyword>
<dbReference type="Proteomes" id="UP001287286">
    <property type="component" value="Unassembled WGS sequence"/>
</dbReference>
<comment type="similarity">
    <text evidence="2">Belongs to the Mediator complex subunit 5 family.</text>
</comment>
<feature type="domain" description="FAD/NAD(P)-binding" evidence="10">
    <location>
        <begin position="3"/>
        <end position="306"/>
    </location>
</feature>
<reference evidence="11 12" key="1">
    <citation type="journal article" date="2024" name="Microbiol. Resour. Announc.">
        <title>Genome annotations for the ascomycete fungi Trichoderma harzianum, Trichoderma aggressivum, and Purpureocillium lilacinum.</title>
        <authorList>
            <person name="Beijen E.P.W."/>
            <person name="Ohm R.A."/>
        </authorList>
    </citation>
    <scope>NUCLEOTIDE SEQUENCE [LARGE SCALE GENOMIC DNA]</scope>
    <source>
        <strain evidence="11 12">CBS 150709</strain>
    </source>
</reference>
<evidence type="ECO:0000256" key="3">
    <source>
        <dbReference type="ARBA" id="ARBA00020628"/>
    </source>
</evidence>
<organism evidence="11 12">
    <name type="scientific">Purpureocillium lilacinum</name>
    <name type="common">Paecilomyces lilacinus</name>
    <dbReference type="NCBI Taxonomy" id="33203"/>
    <lineage>
        <taxon>Eukaryota</taxon>
        <taxon>Fungi</taxon>
        <taxon>Dikarya</taxon>
        <taxon>Ascomycota</taxon>
        <taxon>Pezizomycotina</taxon>
        <taxon>Sordariomycetes</taxon>
        <taxon>Hypocreomycetidae</taxon>
        <taxon>Hypocreales</taxon>
        <taxon>Ophiocordycipitaceae</taxon>
        <taxon>Purpureocillium</taxon>
    </lineage>
</organism>
<proteinExistence type="inferred from homology"/>
<dbReference type="InterPro" id="IPR002347">
    <property type="entry name" value="SDR_fam"/>
</dbReference>
<gene>
    <name evidence="11" type="ORF">Purlil1_8837</name>
</gene>
<evidence type="ECO:0000313" key="12">
    <source>
        <dbReference type="Proteomes" id="UP001287286"/>
    </source>
</evidence>
<dbReference type="Pfam" id="PF07992">
    <property type="entry name" value="Pyr_redox_2"/>
    <property type="match status" value="1"/>
</dbReference>
<sequence>MKTIVVLGAGLAAAPIIRQLMRTVVLTRKDLRMVVVAPNTHFHWPIAMPRVVVPGQLPDDKVMFPYEPVFREYPSDRFEFVLGSAAALDPEARAVTVSLNDGGDNRTVSYDTLIVATGASAKDDMPWKVLDTTAKTAERLHSLQRDIERAKTIVVAGGGLTGAETAGELGFEYAKNRSKDVYFIYSGELPLSPPVLDSVRKQTKHELEKMGVKIMANTTVASATKSGDKTVLELRGADGKTKAFTTDAYVPTTGVTPNTSFMPAKLLDAKGYIKQTTRLQAEGFPDIFVVGDAGSLEASRALTATTQATHLIKALPAYLTGGGEPAEYQVNTKEMVAVTLGRSKGTGQMGTFKIFSFLVWWLKGRFLGTDYAPLLPAGKKTMMATLENIFWFSVDGALPRNNDDAIEHVRNKVRLHGSEIVHRVSHAARCNQYFGAGFPGAHGIRAATMSILGWVQGQWSTLPYPDEDCSGRTIIITGGNSGLGLEAARHFVRLNAAKVVLACRSVERGEAARRDIEASQKRDGVVEVWQLDLGSFESVKDFAARASSQLGRLDVLLNSASILVHDFAIVEGHETMMTVNIISTFLLAVLLFPLLRQTAVRHNVTPHVTIVSSDGAFMASHPSSRTHSPIHAGVSLTLPTQKAFFPERKADHIFNTLKLNKNFLERYNTTKLLQLLLMRKLAAAADARSGEGQGHHHHVIVNALNPGLCRTQLFRRSFWPLSWGVWLAFAVFGREPEMGSRTLLAAACSGEDMHGRWMTDCRLQVWPGLMRGEEGERLADKAWAELGEILEGIEPGVMGNPRGQLKLYQATAHPVLPAAPHGDLNAVWEPPHHRASPSAASNLPPPASRPTFLPPLQRRAALRRQLPRAQTLFRRRASELTPPPIELPPSVNHRPTHCTPSPTTNEYQHAKAHPTMEANANPEAQSALREAVKYWSDFIARCIFKRIDVPKFKEFIPLIHSKHPLPPVVVADLFLRPQPTDDVSLDPRFPPFIQILTQLGYVDAPSLLLALYKYSALHKHVKPAHNAEQTDAEGNEASQKSQEPLRWRISAWSEELIFFHVIKMVVDGTAIREPRAALVLVKVLCKWMDLFTSTSTALTADVLGEIQNPQHRDDLETSRAAFVPLLLRMIESTEFLSVIGKPLAKGSRKELSQSLSGFIHTLEGAPGFAERLEMFRSETLAKFDPADKKKQAAANAAMDELLENAAGLDDFVVADIPISNTRAGLYVHLNASLAGRPLIDDNALLSYIHNRYQGETQSGAIDLILASFDVLANAVFRNEAQRDAHVLKSFLVNKVPLLLCQLFSPQFSTTSSEFCITEALNRVDTSVFPTASLMFDESRSNNPYTESVREEFCTACALHGLVQREHVERILGETSMSYEPSLEKLSKDKLVQDCLSDSEKIQGLVRDLDKMDGNVGAMCQALVEIIRQLCNTKETVFLRVLCSELAQKPQSLDILLLFEKITSVLEPLCQLLDTWRYDDPEGEYQPIYEEFGGITLLVLAFVYRYNLTPPDIGITSPESAVAKILTRAHIARDNDELVGRENAHMNGWIHGLFDTESGGLGDELMSSCPPQEFYLLVASIFQSTVVAYTFGYINDEQLKSDVGDTFLLPSLVPAIQYLSDALWVEQKGQKTIIKILHLILLPNLASSEAGAMLSSVKYLIAKPLENSLRTYQKQDPKNQDIEPLLRALKDSLPLSRRTGAADHNEMSSWASSSSSGLAGAVKHTIQGLVQWSLHHGINATPASYTHRQLMASCRIGGTRRMLQVMLDEIRHQSEAGSASIVYDVVAAMICAPDVTNEPPPAASILDVSGNMPPPVQRPLTLREVLRAEAEDCRKLQKKDPVLAEIVVRLHRRVETHMVLPQPQALLQGQDMPLDLSGGAGGLEDAMAAAAAGVQGDAMAVDGVGLDMGMGSVSSDLGLGGGSAGGLDSTGDADLFGLDSSMGMFDGWEGMDLSGS</sequence>
<evidence type="ECO:0000256" key="6">
    <source>
        <dbReference type="ARBA" id="ARBA00023163"/>
    </source>
</evidence>
<dbReference type="EMBL" id="JAWRVI010000037">
    <property type="protein sequence ID" value="KAK4086887.1"/>
    <property type="molecule type" value="Genomic_DNA"/>
</dbReference>
<evidence type="ECO:0000313" key="11">
    <source>
        <dbReference type="EMBL" id="KAK4086887.1"/>
    </source>
</evidence>
<keyword evidence="4" id="KW-0805">Transcription regulation</keyword>
<evidence type="ECO:0000256" key="7">
    <source>
        <dbReference type="ARBA" id="ARBA00023242"/>
    </source>
</evidence>
<keyword evidence="7" id="KW-0539">Nucleus</keyword>
<dbReference type="Gene3D" id="3.40.50.720">
    <property type="entry name" value="NAD(P)-binding Rossmann-like Domain"/>
    <property type="match status" value="1"/>
</dbReference>
<dbReference type="Pfam" id="PF00106">
    <property type="entry name" value="adh_short"/>
    <property type="match status" value="1"/>
</dbReference>
<dbReference type="Gene3D" id="3.50.50.100">
    <property type="match status" value="1"/>
</dbReference>